<gene>
    <name evidence="2" type="ORF">XD93_0054</name>
</gene>
<evidence type="ECO:0000259" key="1">
    <source>
        <dbReference type="Pfam" id="PF07603"/>
    </source>
</evidence>
<proteinExistence type="predicted"/>
<dbReference type="EMBL" id="LGGO01000003">
    <property type="protein sequence ID" value="KUK77826.1"/>
    <property type="molecule type" value="Genomic_DNA"/>
</dbReference>
<feature type="domain" description="Lcl C-terminal" evidence="1">
    <location>
        <begin position="142"/>
        <end position="274"/>
    </location>
</feature>
<evidence type="ECO:0000313" key="2">
    <source>
        <dbReference type="EMBL" id="KUK77826.1"/>
    </source>
</evidence>
<dbReference type="Proteomes" id="UP000053904">
    <property type="component" value="Unassembled WGS sequence"/>
</dbReference>
<name>A0A101HJ60_9BACT</name>
<organism evidence="2 3">
    <name type="scientific">candidate division WS6 bacterium 34_10</name>
    <dbReference type="NCBI Taxonomy" id="1641389"/>
    <lineage>
        <taxon>Bacteria</taxon>
        <taxon>Candidatus Dojkabacteria</taxon>
    </lineage>
</organism>
<dbReference type="InterPro" id="IPR011460">
    <property type="entry name" value="Lcl_C"/>
</dbReference>
<dbReference type="AlphaFoldDB" id="A0A101HJ60"/>
<dbReference type="Pfam" id="PF07603">
    <property type="entry name" value="Lcl_C"/>
    <property type="match status" value="1"/>
</dbReference>
<evidence type="ECO:0000313" key="3">
    <source>
        <dbReference type="Proteomes" id="UP000053904"/>
    </source>
</evidence>
<protein>
    <recommendedName>
        <fullName evidence="1">Lcl C-terminal domain-containing protein</fullName>
    </recommendedName>
</protein>
<reference evidence="3" key="1">
    <citation type="journal article" date="2015" name="MBio">
        <title>Genome-Resolved Metagenomic Analysis Reveals Roles for Candidate Phyla and Other Microbial Community Members in Biogeochemical Transformations in Oil Reservoirs.</title>
        <authorList>
            <person name="Hu P."/>
            <person name="Tom L."/>
            <person name="Singh A."/>
            <person name="Thomas B.C."/>
            <person name="Baker B.J."/>
            <person name="Piceno Y.M."/>
            <person name="Andersen G.L."/>
            <person name="Banfield J.F."/>
        </authorList>
    </citation>
    <scope>NUCLEOTIDE SEQUENCE [LARGE SCALE GENOMIC DNA]</scope>
</reference>
<accession>A0A101HJ60</accession>
<comment type="caution">
    <text evidence="2">The sequence shown here is derived from an EMBL/GenBank/DDBJ whole genome shotgun (WGS) entry which is preliminary data.</text>
</comment>
<sequence length="278" mass="30008">MKLNKSEIFITVLISVVILGTYVVSTTLAEQSGGSPESGEDSVLMDTYNSLKSLGYGTETGANGPVWNRIISSANWVPDGTVTEDTVISGYTFYDESRTAKTGILDYPNYEVQSLQAKDFRDSNASDSWSSWTKTNTSPEVWQDGRTGLYWSASQGSMTNEFTIGLCDFFSTTPRGSYGGSDTDCGNAINACATLSLDADGDTVAESNWYLPTQAELMQAYLNGIYLGTNTSWATGSLFWSSTEASSTSAWGTNLYSGNTNGSNKTSSYSVRCVLRDL</sequence>